<name>A0AB35IVN6_STRSL</name>
<evidence type="ECO:0000313" key="1">
    <source>
        <dbReference type="EMBL" id="MDB8606476.1"/>
    </source>
</evidence>
<dbReference type="Proteomes" id="UP001212483">
    <property type="component" value="Unassembled WGS sequence"/>
</dbReference>
<gene>
    <name evidence="1" type="ORF">PNU22_08305</name>
</gene>
<reference evidence="1" key="1">
    <citation type="submission" date="2023-01" db="EMBL/GenBank/DDBJ databases">
        <title>Human gut microbiome strain richness.</title>
        <authorList>
            <person name="Chen-Liaw A."/>
        </authorList>
    </citation>
    <scope>NUCLEOTIDE SEQUENCE</scope>
    <source>
        <strain evidence="1">1001283st1_B9_1001283B150217_161031</strain>
    </source>
</reference>
<protein>
    <submittedName>
        <fullName evidence="1">Uncharacterized protein</fullName>
    </submittedName>
</protein>
<dbReference type="EMBL" id="JAQMJO010000006">
    <property type="protein sequence ID" value="MDB8606476.1"/>
    <property type="molecule type" value="Genomic_DNA"/>
</dbReference>
<proteinExistence type="predicted"/>
<evidence type="ECO:0000313" key="2">
    <source>
        <dbReference type="Proteomes" id="UP001212483"/>
    </source>
</evidence>
<dbReference type="RefSeq" id="WP_272146645.1">
    <property type="nucleotide sequence ID" value="NZ_JAQMJM010000006.1"/>
</dbReference>
<dbReference type="AlphaFoldDB" id="A0AB35IVN6"/>
<organism evidence="1 2">
    <name type="scientific">Streptococcus salivarius</name>
    <dbReference type="NCBI Taxonomy" id="1304"/>
    <lineage>
        <taxon>Bacteria</taxon>
        <taxon>Bacillati</taxon>
        <taxon>Bacillota</taxon>
        <taxon>Bacilli</taxon>
        <taxon>Lactobacillales</taxon>
        <taxon>Streptococcaceae</taxon>
        <taxon>Streptococcus</taxon>
    </lineage>
</organism>
<comment type="caution">
    <text evidence="1">The sequence shown here is derived from an EMBL/GenBank/DDBJ whole genome shotgun (WGS) entry which is preliminary data.</text>
</comment>
<feature type="non-terminal residue" evidence="1">
    <location>
        <position position="1"/>
    </location>
</feature>
<sequence>NLRIVTVLSLFLLKALIDLTNGRKEPIKHKSHPCEFLPEAEVNPSTWKTRRGDFFYTSRFFWQ</sequence>
<accession>A0AB35IVN6</accession>